<sequence length="39" mass="4302">MVLRGLAKAKNFTLGPTAPLKSFSQNIKTVPDKNKFINI</sequence>
<feature type="non-terminal residue" evidence="1">
    <location>
        <position position="39"/>
    </location>
</feature>
<dbReference type="EMBL" id="UINC01186769">
    <property type="protein sequence ID" value="SVD99150.1"/>
    <property type="molecule type" value="Genomic_DNA"/>
</dbReference>
<dbReference type="AlphaFoldDB" id="A0A382ZV25"/>
<proteinExistence type="predicted"/>
<reference evidence="1" key="1">
    <citation type="submission" date="2018-05" db="EMBL/GenBank/DDBJ databases">
        <authorList>
            <person name="Lanie J.A."/>
            <person name="Ng W.-L."/>
            <person name="Kazmierczak K.M."/>
            <person name="Andrzejewski T.M."/>
            <person name="Davidsen T.M."/>
            <person name="Wayne K.J."/>
            <person name="Tettelin H."/>
            <person name="Glass J.I."/>
            <person name="Rusch D."/>
            <person name="Podicherti R."/>
            <person name="Tsui H.-C.T."/>
            <person name="Winkler M.E."/>
        </authorList>
    </citation>
    <scope>NUCLEOTIDE SEQUENCE</scope>
</reference>
<protein>
    <submittedName>
        <fullName evidence="1">Uncharacterized protein</fullName>
    </submittedName>
</protein>
<organism evidence="1">
    <name type="scientific">marine metagenome</name>
    <dbReference type="NCBI Taxonomy" id="408172"/>
    <lineage>
        <taxon>unclassified sequences</taxon>
        <taxon>metagenomes</taxon>
        <taxon>ecological metagenomes</taxon>
    </lineage>
</organism>
<accession>A0A382ZV25</accession>
<evidence type="ECO:0000313" key="1">
    <source>
        <dbReference type="EMBL" id="SVD99150.1"/>
    </source>
</evidence>
<gene>
    <name evidence="1" type="ORF">METZ01_LOCUS452004</name>
</gene>
<name>A0A382ZV25_9ZZZZ</name>